<comment type="caution">
    <text evidence="1">The sequence shown here is derived from an EMBL/GenBank/DDBJ whole genome shotgun (WGS) entry which is preliminary data.</text>
</comment>
<accession>X1HYY9</accession>
<evidence type="ECO:0000313" key="1">
    <source>
        <dbReference type="EMBL" id="GAH62295.1"/>
    </source>
</evidence>
<reference evidence="1" key="1">
    <citation type="journal article" date="2014" name="Front. Microbiol.">
        <title>High frequency of phylogenetically diverse reductive dehalogenase-homologous genes in deep subseafloor sedimentary metagenomes.</title>
        <authorList>
            <person name="Kawai M."/>
            <person name="Futagami T."/>
            <person name="Toyoda A."/>
            <person name="Takaki Y."/>
            <person name="Nishi S."/>
            <person name="Hori S."/>
            <person name="Arai W."/>
            <person name="Tsubouchi T."/>
            <person name="Morono Y."/>
            <person name="Uchiyama I."/>
            <person name="Ito T."/>
            <person name="Fujiyama A."/>
            <person name="Inagaki F."/>
            <person name="Takami H."/>
        </authorList>
    </citation>
    <scope>NUCLEOTIDE SEQUENCE</scope>
    <source>
        <strain evidence="1">Expedition CK06-06</strain>
    </source>
</reference>
<evidence type="ECO:0008006" key="2">
    <source>
        <dbReference type="Google" id="ProtNLM"/>
    </source>
</evidence>
<organism evidence="1">
    <name type="scientific">marine sediment metagenome</name>
    <dbReference type="NCBI Taxonomy" id="412755"/>
    <lineage>
        <taxon>unclassified sequences</taxon>
        <taxon>metagenomes</taxon>
        <taxon>ecological metagenomes</taxon>
    </lineage>
</organism>
<proteinExistence type="predicted"/>
<dbReference type="AlphaFoldDB" id="X1HYY9"/>
<protein>
    <recommendedName>
        <fullName evidence="2">Periplasmic copper-binding protein NosD beta helix domain-containing protein</fullName>
    </recommendedName>
</protein>
<dbReference type="EMBL" id="BARU01031569">
    <property type="protein sequence ID" value="GAH62295.1"/>
    <property type="molecule type" value="Genomic_DNA"/>
</dbReference>
<sequence length="130" mass="15108">MEIPLIDNTFAINPAGFSINDVISLNNISGSLFGIYALNCFNYKITRNNFIGNLINAGFGYYLFELFVFGFKYNSIRDVRSTIKWDGNYWNRPRIFPKPILGELPPYGIIRWFQFDLHPAKEPYDIPKVK</sequence>
<name>X1HYY9_9ZZZZ</name>
<gene>
    <name evidence="1" type="ORF">S03H2_49916</name>
</gene>